<dbReference type="Gene3D" id="3.40.50.300">
    <property type="entry name" value="P-loop containing nucleotide triphosphate hydrolases"/>
    <property type="match status" value="1"/>
</dbReference>
<reference evidence="3 5" key="1">
    <citation type="submission" date="2017-08" db="EMBL/GenBank/DDBJ databases">
        <title>Draft Genome Sequence of the Marine Bacterium Oceanimonas baumannii ATCC 700832.</title>
        <authorList>
            <person name="Mcclelland W.D."/>
            <person name="Brennan M.A."/>
            <person name="Trachtenberg A.M."/>
            <person name="Maclea K.S."/>
        </authorList>
    </citation>
    <scope>NUCLEOTIDE SEQUENCE [LARGE SCALE GENOMIC DNA]</scope>
    <source>
        <strain evidence="3 5">ATCC 700832</strain>
    </source>
</reference>
<dbReference type="PANTHER" id="PTHR30050">
    <property type="entry name" value="CHROMOSOMAL REPLICATION INITIATOR PROTEIN DNAA"/>
    <property type="match status" value="1"/>
</dbReference>
<feature type="domain" description="AAA+ ATPase" evidence="2">
    <location>
        <begin position="132"/>
        <end position="265"/>
    </location>
</feature>
<dbReference type="SMART" id="SM00382">
    <property type="entry name" value="AAA"/>
    <property type="match status" value="1"/>
</dbReference>
<evidence type="ECO:0000259" key="2">
    <source>
        <dbReference type="SMART" id="SM00382"/>
    </source>
</evidence>
<gene>
    <name evidence="3" type="ORF">B6S09_00315</name>
    <name evidence="4" type="ORF">LY04_00349</name>
</gene>
<protein>
    <submittedName>
        <fullName evidence="3">AAA family ATPase</fullName>
    </submittedName>
    <submittedName>
        <fullName evidence="4">DNA replication protein DnaC</fullName>
    </submittedName>
</protein>
<comment type="caution">
    <text evidence="3">The sequence shown here is derived from an EMBL/GenBank/DDBJ whole genome shotgun (WGS) entry which is preliminary data.</text>
</comment>
<dbReference type="EMBL" id="SODO01000001">
    <property type="protein sequence ID" value="TDW62287.1"/>
    <property type="molecule type" value="Genomic_DNA"/>
</dbReference>
<evidence type="ECO:0000256" key="1">
    <source>
        <dbReference type="SAM" id="MobiDB-lite"/>
    </source>
</evidence>
<proteinExistence type="predicted"/>
<dbReference type="Pfam" id="PF00308">
    <property type="entry name" value="Bac_DnaA"/>
    <property type="match status" value="1"/>
</dbReference>
<dbReference type="OrthoDB" id="6380502at2"/>
<feature type="region of interest" description="Disordered" evidence="1">
    <location>
        <begin position="1"/>
        <end position="37"/>
    </location>
</feature>
<dbReference type="InterPro" id="IPR003593">
    <property type="entry name" value="AAA+_ATPase"/>
</dbReference>
<dbReference type="CDD" id="cd00009">
    <property type="entry name" value="AAA"/>
    <property type="match status" value="1"/>
</dbReference>
<dbReference type="EMBL" id="NQJF01000001">
    <property type="protein sequence ID" value="OYD26068.1"/>
    <property type="molecule type" value="Genomic_DNA"/>
</dbReference>
<dbReference type="InterPro" id="IPR027417">
    <property type="entry name" value="P-loop_NTPase"/>
</dbReference>
<dbReference type="RefSeq" id="WP_094276510.1">
    <property type="nucleotide sequence ID" value="NZ_NQJF01000001.1"/>
</dbReference>
<organism evidence="3 5">
    <name type="scientific">Oceanimonas baumannii</name>
    <dbReference type="NCBI Taxonomy" id="129578"/>
    <lineage>
        <taxon>Bacteria</taxon>
        <taxon>Pseudomonadati</taxon>
        <taxon>Pseudomonadota</taxon>
        <taxon>Gammaproteobacteria</taxon>
        <taxon>Aeromonadales</taxon>
        <taxon>Aeromonadaceae</taxon>
        <taxon>Oceanimonas</taxon>
    </lineage>
</organism>
<sequence length="282" mass="32227">MKKTPEEIAADMADIARRRRQQQRPQKDTSPTAARGDVQQVLKQLQQLRAGGGLPQYDYDTLRRQYEQQANADVQQLQQQARVHRTEKLLAQADLNRDWTFANMDINDPALAHHIETAHHFINAFDHWEKKGGTGILLYGDFGTGKSTLAGAIAHELIHQHQKSVIFQQWASVVDRLFFGVIEDQESRNQYRRALEEVDLLVLDEVAANRSRLAESQSSFLGHLLRRRRNLSKSIIIISNHDPQSLHRAVGDFCFEAIKAFHPVDIALRGPSRRPDIGDYRS</sequence>
<evidence type="ECO:0000313" key="4">
    <source>
        <dbReference type="EMBL" id="TDW62287.1"/>
    </source>
</evidence>
<keyword evidence="6" id="KW-1185">Reference proteome</keyword>
<name>A0A235CNB2_9GAMM</name>
<reference evidence="4 6" key="2">
    <citation type="submission" date="2019-03" db="EMBL/GenBank/DDBJ databases">
        <title>Genomic Encyclopedia of Archaeal and Bacterial Type Strains, Phase II (KMG-II): from individual species to whole genera.</title>
        <authorList>
            <person name="Goeker M."/>
        </authorList>
    </citation>
    <scope>NUCLEOTIDE SEQUENCE [LARGE SCALE GENOMIC DNA]</scope>
    <source>
        <strain evidence="4 6">DSM 15594</strain>
    </source>
</reference>
<dbReference type="SUPFAM" id="SSF52540">
    <property type="entry name" value="P-loop containing nucleoside triphosphate hydrolases"/>
    <property type="match status" value="1"/>
</dbReference>
<dbReference type="GO" id="GO:0006260">
    <property type="term" value="P:DNA replication"/>
    <property type="evidence" value="ECO:0007669"/>
    <property type="project" value="TreeGrafter"/>
</dbReference>
<evidence type="ECO:0000313" key="3">
    <source>
        <dbReference type="EMBL" id="OYD26068.1"/>
    </source>
</evidence>
<evidence type="ECO:0000313" key="5">
    <source>
        <dbReference type="Proteomes" id="UP000243640"/>
    </source>
</evidence>
<dbReference type="AlphaFoldDB" id="A0A235CNB2"/>
<dbReference type="PANTHER" id="PTHR30050:SF4">
    <property type="entry name" value="ATP-BINDING PROTEIN RV3427C IN INSERTION SEQUENCE-RELATED"/>
    <property type="match status" value="1"/>
</dbReference>
<dbReference type="Proteomes" id="UP000243640">
    <property type="component" value="Unassembled WGS sequence"/>
</dbReference>
<accession>A0A235CNB2</accession>
<evidence type="ECO:0000313" key="6">
    <source>
        <dbReference type="Proteomes" id="UP000295058"/>
    </source>
</evidence>
<dbReference type="Proteomes" id="UP000295058">
    <property type="component" value="Unassembled WGS sequence"/>
</dbReference>
<dbReference type="InterPro" id="IPR013317">
    <property type="entry name" value="DnaA_dom"/>
</dbReference>